<name>A0A178DG48_9EURO</name>
<proteinExistence type="predicted"/>
<feature type="region of interest" description="Disordered" evidence="1">
    <location>
        <begin position="510"/>
        <end position="537"/>
    </location>
</feature>
<keyword evidence="2" id="KW-0812">Transmembrane</keyword>
<reference evidence="3 4" key="1">
    <citation type="submission" date="2016-03" db="EMBL/GenBank/DDBJ databases">
        <title>The draft genome sequence of Fonsecaea nubica causative agent of cutaneous subcutaneous infection in human host.</title>
        <authorList>
            <person name="Costa F."/>
            <person name="Sybren D.H."/>
            <person name="Raittz R.T."/>
            <person name="Weiss V.A."/>
            <person name="Leao A.C."/>
            <person name="Gomes R."/>
            <person name="De Souza E.M."/>
            <person name="Pedrosa F.O."/>
            <person name="Steffens M.B."/>
            <person name="Bombassaro A."/>
            <person name="Tadra-Sfeir M.Z."/>
            <person name="Moreno L.F."/>
            <person name="Najafzadeh M.J."/>
            <person name="Felipe M.S."/>
            <person name="Teixeira M."/>
            <person name="Sun J."/>
            <person name="Xi L."/>
            <person name="Castro M.A."/>
            <person name="Vicente V.A."/>
        </authorList>
    </citation>
    <scope>NUCLEOTIDE SEQUENCE [LARGE SCALE GENOMIC DNA]</scope>
    <source>
        <strain evidence="3 4">CBS 269.64</strain>
    </source>
</reference>
<organism evidence="3 4">
    <name type="scientific">Fonsecaea nubica</name>
    <dbReference type="NCBI Taxonomy" id="856822"/>
    <lineage>
        <taxon>Eukaryota</taxon>
        <taxon>Fungi</taxon>
        <taxon>Dikarya</taxon>
        <taxon>Ascomycota</taxon>
        <taxon>Pezizomycotina</taxon>
        <taxon>Eurotiomycetes</taxon>
        <taxon>Chaetothyriomycetidae</taxon>
        <taxon>Chaetothyriales</taxon>
        <taxon>Herpotrichiellaceae</taxon>
        <taxon>Fonsecaea</taxon>
    </lineage>
</organism>
<dbReference type="EMBL" id="LVCJ01000002">
    <property type="protein sequence ID" value="OAL40191.1"/>
    <property type="molecule type" value="Genomic_DNA"/>
</dbReference>
<dbReference type="OrthoDB" id="3516776at2759"/>
<feature type="transmembrane region" description="Helical" evidence="2">
    <location>
        <begin position="84"/>
        <end position="105"/>
    </location>
</feature>
<evidence type="ECO:0000256" key="1">
    <source>
        <dbReference type="SAM" id="MobiDB-lite"/>
    </source>
</evidence>
<gene>
    <name evidence="3" type="ORF">AYO20_00611</name>
</gene>
<accession>A0A178DG48</accession>
<dbReference type="RefSeq" id="XP_022505203.1">
    <property type="nucleotide sequence ID" value="XM_022638920.1"/>
</dbReference>
<sequence length="537" mass="60184">MSPWTTLPQSWELEDVQAVLNVFVTALSGMTIFVFTRCYWSLGARQAAKGKAVPVSSLLSLNTPGEAIDILLLLKSHAFQHWNIVAQSLVVIALSITTILSGPIAKYSTRLTEVVVHTEVNGHLAQRTDNSMPVSQVPWNLTQTSLERANFPVDQLLDYIPDTSDFWVYRPDEWNNTWSMSCETVESTPVTLYLTSECDTLTGKFGGAIEDEIFPAFLTSDYGYYDAGDFYTNATFIKDLLVCMYAANYSNWDEALSHIGTYRMVNMSMVALHVHHAPKNASDDYAPCRFGEGPVGSASYTRVDCTVQLTNDRIPDPDWIGFPDVDDVFSIPSAMVNNYFTRFKDESMADQKISTISARELQRFYQTYMITKDTQRKRAVKRTISVRVPAVQLSNAFIAVFSLLAAFICLGGPAYGLFRFIHRRAMDSLPQTKLDWLLECIMSRSPNPSYVGSRGPIPSTVTKPQAPVPWHVRADRKRAQFEAATYSTKWAEEPPSSPYDYDVHAVSPVLPDKVPSGGRAQPNLGFWSPHPQENRPM</sequence>
<feature type="transmembrane region" description="Helical" evidence="2">
    <location>
        <begin position="396"/>
        <end position="418"/>
    </location>
</feature>
<keyword evidence="2" id="KW-0472">Membrane</keyword>
<protein>
    <submittedName>
        <fullName evidence="3">Uncharacterized protein</fullName>
    </submittedName>
</protein>
<dbReference type="AlphaFoldDB" id="A0A178DG48"/>
<keyword evidence="4" id="KW-1185">Reference proteome</keyword>
<evidence type="ECO:0000313" key="4">
    <source>
        <dbReference type="Proteomes" id="UP000185904"/>
    </source>
</evidence>
<evidence type="ECO:0000256" key="2">
    <source>
        <dbReference type="SAM" id="Phobius"/>
    </source>
</evidence>
<dbReference type="Proteomes" id="UP000185904">
    <property type="component" value="Unassembled WGS sequence"/>
</dbReference>
<evidence type="ECO:0000313" key="3">
    <source>
        <dbReference type="EMBL" id="OAL40191.1"/>
    </source>
</evidence>
<comment type="caution">
    <text evidence="3">The sequence shown here is derived from an EMBL/GenBank/DDBJ whole genome shotgun (WGS) entry which is preliminary data.</text>
</comment>
<keyword evidence="2" id="KW-1133">Transmembrane helix</keyword>
<feature type="transmembrane region" description="Helical" evidence="2">
    <location>
        <begin position="20"/>
        <end position="40"/>
    </location>
</feature>
<dbReference type="GeneID" id="34584037"/>